<dbReference type="AlphaFoldDB" id="I4YP08"/>
<evidence type="ECO:0000256" key="1">
    <source>
        <dbReference type="SAM" id="MobiDB-lite"/>
    </source>
</evidence>
<evidence type="ECO:0000313" key="2">
    <source>
        <dbReference type="EMBL" id="EIM25700.1"/>
    </source>
</evidence>
<protein>
    <submittedName>
        <fullName evidence="2">Uncharacterized protein</fullName>
    </submittedName>
</protein>
<dbReference type="STRING" id="864069.MicloDRAFT_00064270"/>
<dbReference type="EMBL" id="JH660647">
    <property type="protein sequence ID" value="EIM25700.1"/>
    <property type="molecule type" value="Genomic_DNA"/>
</dbReference>
<evidence type="ECO:0000313" key="3">
    <source>
        <dbReference type="Proteomes" id="UP000003947"/>
    </source>
</evidence>
<gene>
    <name evidence="2" type="ORF">MicloDRAFT_00064270</name>
</gene>
<organism evidence="2 3">
    <name type="scientific">Microvirga lotononidis</name>
    <dbReference type="NCBI Taxonomy" id="864069"/>
    <lineage>
        <taxon>Bacteria</taxon>
        <taxon>Pseudomonadati</taxon>
        <taxon>Pseudomonadota</taxon>
        <taxon>Alphaproteobacteria</taxon>
        <taxon>Hyphomicrobiales</taxon>
        <taxon>Methylobacteriaceae</taxon>
        <taxon>Microvirga</taxon>
    </lineage>
</organism>
<dbReference type="RefSeq" id="WP_009494181.1">
    <property type="nucleotide sequence ID" value="NZ_CP141048.1"/>
</dbReference>
<dbReference type="HOGENOM" id="CLU_2288287_0_0_5"/>
<keyword evidence="3" id="KW-1185">Reference proteome</keyword>
<proteinExistence type="predicted"/>
<dbReference type="PATRIC" id="fig|864069.3.peg.6881"/>
<dbReference type="Proteomes" id="UP000003947">
    <property type="component" value="Unassembled WGS sequence"/>
</dbReference>
<name>I4YP08_9HYPH</name>
<reference evidence="2 3" key="1">
    <citation type="submission" date="2012-02" db="EMBL/GenBank/DDBJ databases">
        <title>Improved High-Quality Draft sequence of Microvirga sp. WSM3557.</title>
        <authorList>
            <consortium name="US DOE Joint Genome Institute"/>
            <person name="Lucas S."/>
            <person name="Han J."/>
            <person name="Lapidus A."/>
            <person name="Cheng J.-F."/>
            <person name="Goodwin L."/>
            <person name="Pitluck S."/>
            <person name="Peters L."/>
            <person name="Zhang X."/>
            <person name="Detter J.C."/>
            <person name="Han C."/>
            <person name="Tapia R."/>
            <person name="Land M."/>
            <person name="Hauser L."/>
            <person name="Kyrpides N."/>
            <person name="Ivanova N."/>
            <person name="Pagani I."/>
            <person name="Brau L."/>
            <person name="Yates R."/>
            <person name="O'Hara G."/>
            <person name="Rui T."/>
            <person name="Howieson J."/>
            <person name="Reeve W."/>
            <person name="Woyke T."/>
        </authorList>
    </citation>
    <scope>NUCLEOTIDE SEQUENCE [LARGE SCALE GENOMIC DNA]</scope>
    <source>
        <strain evidence="2 3">WSM3557</strain>
    </source>
</reference>
<feature type="region of interest" description="Disordered" evidence="1">
    <location>
        <begin position="82"/>
        <end position="101"/>
    </location>
</feature>
<sequence length="101" mass="11068">MTADTSIREALERIARRFDWAEHPGSLEYQTRQEALAALAALSQERGREGVDALTIVALQSVKAEYEKRGFNTTAEHISRAISALSPHPTRHVAPDEGGQG</sequence>
<accession>I4YP08</accession>